<evidence type="ECO:0000256" key="1">
    <source>
        <dbReference type="SAM" id="Phobius"/>
    </source>
</evidence>
<dbReference type="AlphaFoldDB" id="J9FLD7"/>
<evidence type="ECO:0000313" key="2">
    <source>
        <dbReference type="EMBL" id="EJW90442.1"/>
    </source>
</evidence>
<keyword evidence="1" id="KW-0812">Transmembrane</keyword>
<proteinExistence type="predicted"/>
<sequence length="53" mass="6275">MRTCSVLVRYLYGTCSVCVMLFYLMLCIIENYIHRSCLHISRSLLSLSRSLRR</sequence>
<name>J9FLD7_9ZZZZ</name>
<feature type="transmembrane region" description="Helical" evidence="1">
    <location>
        <begin position="6"/>
        <end position="29"/>
    </location>
</feature>
<keyword evidence="1" id="KW-1133">Transmembrane helix</keyword>
<keyword evidence="1" id="KW-0472">Membrane</keyword>
<comment type="caution">
    <text evidence="2">The sequence shown here is derived from an EMBL/GenBank/DDBJ whole genome shotgun (WGS) entry which is preliminary data.</text>
</comment>
<protein>
    <submittedName>
        <fullName evidence="2">Uncharacterized protein</fullName>
    </submittedName>
</protein>
<accession>J9FLD7</accession>
<reference evidence="2" key="1">
    <citation type="journal article" date="2012" name="PLoS ONE">
        <title>Gene sets for utilization of primary and secondary nutrition supplies in the distal gut of endangered iberian lynx.</title>
        <authorList>
            <person name="Alcaide M."/>
            <person name="Messina E."/>
            <person name="Richter M."/>
            <person name="Bargiela R."/>
            <person name="Peplies J."/>
            <person name="Huws S.A."/>
            <person name="Newbold C.J."/>
            <person name="Golyshin P.N."/>
            <person name="Simon M.A."/>
            <person name="Lopez G."/>
            <person name="Yakimov M.M."/>
            <person name="Ferrer M."/>
        </authorList>
    </citation>
    <scope>NUCLEOTIDE SEQUENCE</scope>
</reference>
<gene>
    <name evidence="2" type="ORF">EVA_21451</name>
</gene>
<dbReference type="EMBL" id="AMCI01008842">
    <property type="protein sequence ID" value="EJW90442.1"/>
    <property type="molecule type" value="Genomic_DNA"/>
</dbReference>
<organism evidence="2">
    <name type="scientific">gut metagenome</name>
    <dbReference type="NCBI Taxonomy" id="749906"/>
    <lineage>
        <taxon>unclassified sequences</taxon>
        <taxon>metagenomes</taxon>
        <taxon>organismal metagenomes</taxon>
    </lineage>
</organism>